<accession>A0A9Q9ATQ6</accession>
<keyword evidence="3" id="KW-1185">Reference proteome</keyword>
<keyword evidence="1" id="KW-1133">Transmembrane helix</keyword>
<dbReference type="OrthoDB" id="2122304at2759"/>
<dbReference type="EMBL" id="CP099423">
    <property type="protein sequence ID" value="USW54564.1"/>
    <property type="molecule type" value="Genomic_DNA"/>
</dbReference>
<keyword evidence="1" id="KW-0472">Membrane</keyword>
<proteinExistence type="predicted"/>
<evidence type="ECO:0000313" key="3">
    <source>
        <dbReference type="Proteomes" id="UP001056384"/>
    </source>
</evidence>
<reference evidence="2" key="1">
    <citation type="submission" date="2022-06" db="EMBL/GenBank/DDBJ databases">
        <title>Complete genome sequences of two strains of the flax pathogen Septoria linicola.</title>
        <authorList>
            <person name="Lapalu N."/>
            <person name="Simon A."/>
            <person name="Demenou B."/>
            <person name="Paumier D."/>
            <person name="Guillot M.-P."/>
            <person name="Gout L."/>
            <person name="Valade R."/>
        </authorList>
    </citation>
    <scope>NUCLEOTIDE SEQUENCE</scope>
    <source>
        <strain evidence="2">SE15195</strain>
    </source>
</reference>
<dbReference type="Proteomes" id="UP001056384">
    <property type="component" value="Chromosome 6"/>
</dbReference>
<organism evidence="2 3">
    <name type="scientific">Septoria linicola</name>
    <dbReference type="NCBI Taxonomy" id="215465"/>
    <lineage>
        <taxon>Eukaryota</taxon>
        <taxon>Fungi</taxon>
        <taxon>Dikarya</taxon>
        <taxon>Ascomycota</taxon>
        <taxon>Pezizomycotina</taxon>
        <taxon>Dothideomycetes</taxon>
        <taxon>Dothideomycetidae</taxon>
        <taxon>Mycosphaerellales</taxon>
        <taxon>Mycosphaerellaceae</taxon>
        <taxon>Septoria</taxon>
    </lineage>
</organism>
<name>A0A9Q9ATQ6_9PEZI</name>
<evidence type="ECO:0000313" key="2">
    <source>
        <dbReference type="EMBL" id="USW54564.1"/>
    </source>
</evidence>
<protein>
    <submittedName>
        <fullName evidence="2">Uncharacterized protein</fullName>
    </submittedName>
</protein>
<dbReference type="AlphaFoldDB" id="A0A9Q9ATQ6"/>
<keyword evidence="1" id="KW-0812">Transmembrane</keyword>
<sequence>MASSLQTLQTFFGLNSSATQPSLTATYITFHFIFAYAGISTRPWKAHYKLDHQVSPRQDLTKYGPKGIQSQNISLN</sequence>
<feature type="transmembrane region" description="Helical" evidence="1">
    <location>
        <begin position="20"/>
        <end position="39"/>
    </location>
</feature>
<evidence type="ECO:0000256" key="1">
    <source>
        <dbReference type="SAM" id="Phobius"/>
    </source>
</evidence>
<gene>
    <name evidence="2" type="ORF">Slin15195_G078830</name>
</gene>